<feature type="transmembrane region" description="Helical" evidence="1">
    <location>
        <begin position="55"/>
        <end position="74"/>
    </location>
</feature>
<proteinExistence type="predicted"/>
<dbReference type="RefSeq" id="WP_058297541.1">
    <property type="nucleotide sequence ID" value="NZ_FMAU01000001.1"/>
</dbReference>
<organism evidence="2 3">
    <name type="scientific">[Bacillus] enclensis</name>
    <dbReference type="NCBI Taxonomy" id="1402860"/>
    <lineage>
        <taxon>Bacteria</taxon>
        <taxon>Bacillati</taxon>
        <taxon>Bacillota</taxon>
        <taxon>Bacilli</taxon>
        <taxon>Bacillales</taxon>
        <taxon>Bacillaceae</taxon>
        <taxon>Rossellomorea</taxon>
    </lineage>
</organism>
<name>A0A0V8HL69_9BACI</name>
<keyword evidence="1" id="KW-0472">Membrane</keyword>
<dbReference type="InterPro" id="IPR010398">
    <property type="entry name" value="DUF997"/>
</dbReference>
<accession>A0A0V8HL69</accession>
<keyword evidence="1" id="KW-1133">Transmembrane helix</keyword>
<dbReference type="Proteomes" id="UP000181997">
    <property type="component" value="Unassembled WGS sequence"/>
</dbReference>
<dbReference type="EMBL" id="FMAU01000001">
    <property type="protein sequence ID" value="SCB81658.1"/>
    <property type="molecule type" value="Genomic_DNA"/>
</dbReference>
<feature type="transmembrane region" description="Helical" evidence="1">
    <location>
        <begin position="16"/>
        <end position="35"/>
    </location>
</feature>
<gene>
    <name evidence="2" type="ORF">GA0061094_0703</name>
</gene>
<keyword evidence="3" id="KW-1185">Reference proteome</keyword>
<keyword evidence="1" id="KW-0812">Transmembrane</keyword>
<evidence type="ECO:0000256" key="1">
    <source>
        <dbReference type="SAM" id="Phobius"/>
    </source>
</evidence>
<dbReference type="PANTHER" id="PTHR39174:SF1">
    <property type="entry name" value="INNER MEMBRANE PROTEIN"/>
    <property type="match status" value="1"/>
</dbReference>
<protein>
    <submittedName>
        <fullName evidence="2">Uncharacterized membrane protein YhdT</fullName>
    </submittedName>
</protein>
<dbReference type="Pfam" id="PF06196">
    <property type="entry name" value="DUF997"/>
    <property type="match status" value="1"/>
</dbReference>
<sequence length="92" mass="10757">MSEKEDKRFHIAHREAIIGIVLAVINFLWWFGFAFGLGGGPVSEYDWILGMPAWFFYSCVAGFLLMVLLVIFVVRYMLTDIPFDDEEEEYHE</sequence>
<reference evidence="3" key="1">
    <citation type="submission" date="2016-08" db="EMBL/GenBank/DDBJ databases">
        <authorList>
            <person name="Varghese N."/>
            <person name="Submissions Spin"/>
        </authorList>
    </citation>
    <scope>NUCLEOTIDE SEQUENCE [LARGE SCALE GENOMIC DNA]</scope>
    <source>
        <strain evidence="3">SGD-1123</strain>
    </source>
</reference>
<evidence type="ECO:0000313" key="2">
    <source>
        <dbReference type="EMBL" id="SCB81658.1"/>
    </source>
</evidence>
<evidence type="ECO:0000313" key="3">
    <source>
        <dbReference type="Proteomes" id="UP000181997"/>
    </source>
</evidence>
<dbReference type="AlphaFoldDB" id="A0A0V8HL69"/>
<dbReference type="PANTHER" id="PTHR39174">
    <property type="entry name" value="INNER MEMBRANE PROTEIN-RELATED"/>
    <property type="match status" value="1"/>
</dbReference>